<keyword evidence="3" id="KW-1185">Reference proteome</keyword>
<dbReference type="STRING" id="1280954.HPO_17993"/>
<evidence type="ECO:0000313" key="3">
    <source>
        <dbReference type="Proteomes" id="UP000027100"/>
    </source>
</evidence>
<protein>
    <recommendedName>
        <fullName evidence="1">SnoaL-like domain-containing protein</fullName>
    </recommendedName>
</protein>
<dbReference type="eggNOG" id="COG3631">
    <property type="taxonomic scope" value="Bacteria"/>
</dbReference>
<accession>A0A062VEF4</accession>
<evidence type="ECO:0000259" key="1">
    <source>
        <dbReference type="Pfam" id="PF12680"/>
    </source>
</evidence>
<dbReference type="InterPro" id="IPR037401">
    <property type="entry name" value="SnoaL-like"/>
</dbReference>
<feature type="domain" description="SnoaL-like" evidence="1">
    <location>
        <begin position="11"/>
        <end position="111"/>
    </location>
</feature>
<comment type="caution">
    <text evidence="2">The sequence shown here is derived from an EMBL/GenBank/DDBJ whole genome shotgun (WGS) entry which is preliminary data.</text>
</comment>
<gene>
    <name evidence="2" type="ORF">HPO_17993</name>
</gene>
<proteinExistence type="predicted"/>
<dbReference type="AlphaFoldDB" id="A0A062VEF4"/>
<dbReference type="SUPFAM" id="SSF54427">
    <property type="entry name" value="NTF2-like"/>
    <property type="match status" value="1"/>
</dbReference>
<sequence length="130" mass="14714">MSETDIRALAKRFFDAVEAGDVDTLVACYAPDAKIWHNTDQAEQTPEDNRKTLAGMVTRISDRLYDNRRVDVFAGGFVQQHILRGTRIHDGARLQLPACIVCQVKDGRITRLDEYFDSAHVAEFRKFANA</sequence>
<dbReference type="PATRIC" id="fig|1280954.3.peg.3624"/>
<dbReference type="InterPro" id="IPR032710">
    <property type="entry name" value="NTF2-like_dom_sf"/>
</dbReference>
<dbReference type="RefSeq" id="WP_035602032.1">
    <property type="nucleotide sequence ID" value="NZ_ARYM01000032.1"/>
</dbReference>
<dbReference type="Proteomes" id="UP000027100">
    <property type="component" value="Unassembled WGS sequence"/>
</dbReference>
<dbReference type="Pfam" id="PF12680">
    <property type="entry name" value="SnoaL_2"/>
    <property type="match status" value="1"/>
</dbReference>
<organism evidence="2 3">
    <name type="scientific">Hyphomonas polymorpha PS728</name>
    <dbReference type="NCBI Taxonomy" id="1280954"/>
    <lineage>
        <taxon>Bacteria</taxon>
        <taxon>Pseudomonadati</taxon>
        <taxon>Pseudomonadota</taxon>
        <taxon>Alphaproteobacteria</taxon>
        <taxon>Hyphomonadales</taxon>
        <taxon>Hyphomonadaceae</taxon>
        <taxon>Hyphomonas</taxon>
    </lineage>
</organism>
<reference evidence="2 3" key="1">
    <citation type="journal article" date="2014" name="Antonie Van Leeuwenhoek">
        <title>Hyphomonas beringensis sp. nov. and Hyphomonas chukchiensis sp. nov., isolated from surface seawater of the Bering Sea and Chukchi Sea.</title>
        <authorList>
            <person name="Li C."/>
            <person name="Lai Q."/>
            <person name="Li G."/>
            <person name="Dong C."/>
            <person name="Wang J."/>
            <person name="Liao Y."/>
            <person name="Shao Z."/>
        </authorList>
    </citation>
    <scope>NUCLEOTIDE SEQUENCE [LARGE SCALE GENOMIC DNA]</scope>
    <source>
        <strain evidence="2 3">PS728</strain>
    </source>
</reference>
<dbReference type="EMBL" id="ARYM01000032">
    <property type="protein sequence ID" value="KCZ96843.1"/>
    <property type="molecule type" value="Genomic_DNA"/>
</dbReference>
<name>A0A062VEF4_9PROT</name>
<dbReference type="Gene3D" id="3.10.450.50">
    <property type="match status" value="1"/>
</dbReference>
<evidence type="ECO:0000313" key="2">
    <source>
        <dbReference type="EMBL" id="KCZ96843.1"/>
    </source>
</evidence>